<proteinExistence type="predicted"/>
<protein>
    <submittedName>
        <fullName evidence="1">Uncharacterized protein</fullName>
    </submittedName>
</protein>
<accession>A0A2H4J8E0</accession>
<sequence>MPIGKQLKRNLTSTNTYEKKHNEFLKGIEEFKTKKLQAEYERVQTILEKSLQRA</sequence>
<organism evidence="1">
    <name type="scientific">uncultured Caudovirales phage</name>
    <dbReference type="NCBI Taxonomy" id="2100421"/>
    <lineage>
        <taxon>Viruses</taxon>
        <taxon>Duplodnaviria</taxon>
        <taxon>Heunggongvirae</taxon>
        <taxon>Uroviricota</taxon>
        <taxon>Caudoviricetes</taxon>
        <taxon>Peduoviridae</taxon>
        <taxon>Maltschvirus</taxon>
        <taxon>Maltschvirus maltsch</taxon>
    </lineage>
</organism>
<reference evidence="1" key="1">
    <citation type="submission" date="2017-06" db="EMBL/GenBank/DDBJ databases">
        <title>Novel phages from South African skin metaviromes.</title>
        <authorList>
            <person name="van Zyl L.J."/>
            <person name="Abrahams Y."/>
            <person name="Stander E.A."/>
            <person name="Kirby B.M."/>
            <person name="Clavaud C."/>
            <person name="Farcet C."/>
            <person name="Breton L."/>
            <person name="Trindade M.I."/>
        </authorList>
    </citation>
    <scope>NUCLEOTIDE SEQUENCE</scope>
</reference>
<gene>
    <name evidence="1" type="ORF">10F3_68</name>
</gene>
<evidence type="ECO:0000313" key="1">
    <source>
        <dbReference type="EMBL" id="ASN70253.1"/>
    </source>
</evidence>
<name>A0A2H4J8E0_9CAUD</name>
<dbReference type="EMBL" id="MF417903">
    <property type="protein sequence ID" value="ASN70253.1"/>
    <property type="molecule type" value="Genomic_DNA"/>
</dbReference>